<evidence type="ECO:0000256" key="1">
    <source>
        <dbReference type="SAM" id="Phobius"/>
    </source>
</evidence>
<accession>A0A2M7W0Z3</accession>
<keyword evidence="1" id="KW-1133">Transmembrane helix</keyword>
<sequence length="94" mass="10785">MLFRFVAQLGYTFVIIIETLLSLRLVLKLINVQPIAKIVVWLYFITDKILSPFAGLVPDNFRIFGITIELTTLLIIALLTFISYALYEIIKAYS</sequence>
<keyword evidence="1" id="KW-0472">Membrane</keyword>
<evidence type="ECO:0000313" key="3">
    <source>
        <dbReference type="Proteomes" id="UP000228952"/>
    </source>
</evidence>
<dbReference type="Proteomes" id="UP000228952">
    <property type="component" value="Unassembled WGS sequence"/>
</dbReference>
<evidence type="ECO:0000313" key="2">
    <source>
        <dbReference type="EMBL" id="PJA12271.1"/>
    </source>
</evidence>
<feature type="transmembrane region" description="Helical" evidence="1">
    <location>
        <begin position="6"/>
        <end position="26"/>
    </location>
</feature>
<dbReference type="EMBL" id="PFQB01000120">
    <property type="protein sequence ID" value="PJA12271.1"/>
    <property type="molecule type" value="Genomic_DNA"/>
</dbReference>
<feature type="transmembrane region" description="Helical" evidence="1">
    <location>
        <begin position="63"/>
        <end position="87"/>
    </location>
</feature>
<organism evidence="2 3">
    <name type="scientific">Candidatus Dojkabacteria bacterium CG_4_10_14_0_2_um_filter_Dojkabacteria_WS6_41_15</name>
    <dbReference type="NCBI Taxonomy" id="2014249"/>
    <lineage>
        <taxon>Bacteria</taxon>
        <taxon>Candidatus Dojkabacteria</taxon>
    </lineage>
</organism>
<feature type="transmembrane region" description="Helical" evidence="1">
    <location>
        <begin position="38"/>
        <end position="57"/>
    </location>
</feature>
<protein>
    <recommendedName>
        <fullName evidence="4">YggT family protein</fullName>
    </recommendedName>
</protein>
<dbReference type="AlphaFoldDB" id="A0A2M7W0Z3"/>
<comment type="caution">
    <text evidence="2">The sequence shown here is derived from an EMBL/GenBank/DDBJ whole genome shotgun (WGS) entry which is preliminary data.</text>
</comment>
<keyword evidence="1" id="KW-0812">Transmembrane</keyword>
<gene>
    <name evidence="2" type="ORF">COX64_04865</name>
</gene>
<evidence type="ECO:0008006" key="4">
    <source>
        <dbReference type="Google" id="ProtNLM"/>
    </source>
</evidence>
<name>A0A2M7W0Z3_9BACT</name>
<proteinExistence type="predicted"/>
<reference evidence="3" key="1">
    <citation type="submission" date="2017-09" db="EMBL/GenBank/DDBJ databases">
        <title>Depth-based differentiation of microbial function through sediment-hosted aquifers and enrichment of novel symbionts in the deep terrestrial subsurface.</title>
        <authorList>
            <person name="Probst A.J."/>
            <person name="Ladd B."/>
            <person name="Jarett J.K."/>
            <person name="Geller-Mcgrath D.E."/>
            <person name="Sieber C.M.K."/>
            <person name="Emerson J.B."/>
            <person name="Anantharaman K."/>
            <person name="Thomas B.C."/>
            <person name="Malmstrom R."/>
            <person name="Stieglmeier M."/>
            <person name="Klingl A."/>
            <person name="Woyke T."/>
            <person name="Ryan C.M."/>
            <person name="Banfield J.F."/>
        </authorList>
    </citation>
    <scope>NUCLEOTIDE SEQUENCE [LARGE SCALE GENOMIC DNA]</scope>
</reference>